<evidence type="ECO:0000313" key="2">
    <source>
        <dbReference type="RefSeq" id="XP_015942413.1"/>
    </source>
</evidence>
<protein>
    <submittedName>
        <fullName evidence="2">Glycine-rich cell wall structural protein 1.8-like</fullName>
    </submittedName>
</protein>
<dbReference type="RefSeq" id="XP_015942413.1">
    <property type="nucleotide sequence ID" value="XM_016086927.1"/>
</dbReference>
<dbReference type="Proteomes" id="UP000515211">
    <property type="component" value="Chromosome 9"/>
</dbReference>
<evidence type="ECO:0000313" key="1">
    <source>
        <dbReference type="Proteomes" id="UP000515211"/>
    </source>
</evidence>
<proteinExistence type="predicted"/>
<reference evidence="2" key="2">
    <citation type="submission" date="2025-08" db="UniProtKB">
        <authorList>
            <consortium name="RefSeq"/>
        </authorList>
    </citation>
    <scope>IDENTIFICATION</scope>
    <source>
        <tissue evidence="2">Whole plant</tissue>
    </source>
</reference>
<reference evidence="1" key="1">
    <citation type="journal article" date="2016" name="Nat. Genet.">
        <title>The genome sequences of Arachis duranensis and Arachis ipaensis, the diploid ancestors of cultivated peanut.</title>
        <authorList>
            <person name="Bertioli D.J."/>
            <person name="Cannon S.B."/>
            <person name="Froenicke L."/>
            <person name="Huang G."/>
            <person name="Farmer A.D."/>
            <person name="Cannon E.K."/>
            <person name="Liu X."/>
            <person name="Gao D."/>
            <person name="Clevenger J."/>
            <person name="Dash S."/>
            <person name="Ren L."/>
            <person name="Moretzsohn M.C."/>
            <person name="Shirasawa K."/>
            <person name="Huang W."/>
            <person name="Vidigal B."/>
            <person name="Abernathy B."/>
            <person name="Chu Y."/>
            <person name="Niederhuth C.E."/>
            <person name="Umale P."/>
            <person name="Araujo A.C."/>
            <person name="Kozik A."/>
            <person name="Kim K.D."/>
            <person name="Burow M.D."/>
            <person name="Varshney R.K."/>
            <person name="Wang X."/>
            <person name="Zhang X."/>
            <person name="Barkley N."/>
            <person name="Guimaraes P.M."/>
            <person name="Isobe S."/>
            <person name="Guo B."/>
            <person name="Liao B."/>
            <person name="Stalker H.T."/>
            <person name="Schmitz R.J."/>
            <person name="Scheffler B.E."/>
            <person name="Leal-Bertioli S.C."/>
            <person name="Xun X."/>
            <person name="Jackson S.A."/>
            <person name="Michelmore R."/>
            <person name="Ozias-Akins P."/>
        </authorList>
    </citation>
    <scope>NUCLEOTIDE SEQUENCE [LARGE SCALE GENOMIC DNA]</scope>
    <source>
        <strain evidence="1">cv. V14167</strain>
    </source>
</reference>
<name>A0A6P4BM94_ARADU</name>
<dbReference type="GeneID" id="107467750"/>
<organism evidence="1 2">
    <name type="scientific">Arachis duranensis</name>
    <name type="common">Wild peanut</name>
    <dbReference type="NCBI Taxonomy" id="130453"/>
    <lineage>
        <taxon>Eukaryota</taxon>
        <taxon>Viridiplantae</taxon>
        <taxon>Streptophyta</taxon>
        <taxon>Embryophyta</taxon>
        <taxon>Tracheophyta</taxon>
        <taxon>Spermatophyta</taxon>
        <taxon>Magnoliopsida</taxon>
        <taxon>eudicotyledons</taxon>
        <taxon>Gunneridae</taxon>
        <taxon>Pentapetalae</taxon>
        <taxon>rosids</taxon>
        <taxon>fabids</taxon>
        <taxon>Fabales</taxon>
        <taxon>Fabaceae</taxon>
        <taxon>Papilionoideae</taxon>
        <taxon>50 kb inversion clade</taxon>
        <taxon>dalbergioids sensu lato</taxon>
        <taxon>Dalbergieae</taxon>
        <taxon>Pterocarpus clade</taxon>
        <taxon>Arachis</taxon>
    </lineage>
</organism>
<gene>
    <name evidence="2" type="primary">LOC107467750</name>
</gene>
<dbReference type="AlphaFoldDB" id="A0A6P4BM94"/>
<sequence>MENIVENSLFAGKFTGGNENKAIVTSTAGNSLDNRKVCYYGGSKGGGPGEDCNGGASGEHDISYGGGSGGGYSGACREHSTGYGGGDRSGGEGGVGYDTVGRAYGGGYRSDGWWRWWSIGQ</sequence>
<keyword evidence="1" id="KW-1185">Reference proteome</keyword>
<accession>A0A6P4BM94</accession>
<dbReference type="KEGG" id="adu:107467750"/>